<dbReference type="Proteomes" id="UP001189429">
    <property type="component" value="Unassembled WGS sequence"/>
</dbReference>
<dbReference type="EMBL" id="CAUYUJ010009315">
    <property type="protein sequence ID" value="CAK0826438.1"/>
    <property type="molecule type" value="Genomic_DNA"/>
</dbReference>
<name>A0ABN9S483_9DINO</name>
<evidence type="ECO:0000256" key="1">
    <source>
        <dbReference type="SAM" id="MobiDB-lite"/>
    </source>
</evidence>
<gene>
    <name evidence="2" type="ORF">PCOR1329_LOCUS26278</name>
</gene>
<feature type="compositionally biased region" description="Basic residues" evidence="1">
    <location>
        <begin position="100"/>
        <end position="115"/>
    </location>
</feature>
<evidence type="ECO:0000313" key="3">
    <source>
        <dbReference type="Proteomes" id="UP001189429"/>
    </source>
</evidence>
<feature type="region of interest" description="Disordered" evidence="1">
    <location>
        <begin position="1"/>
        <end position="30"/>
    </location>
</feature>
<protein>
    <submittedName>
        <fullName evidence="2">Uncharacterized protein</fullName>
    </submittedName>
</protein>
<comment type="caution">
    <text evidence="2">The sequence shown here is derived from an EMBL/GenBank/DDBJ whole genome shotgun (WGS) entry which is preliminary data.</text>
</comment>
<reference evidence="2" key="1">
    <citation type="submission" date="2023-10" db="EMBL/GenBank/DDBJ databases">
        <authorList>
            <person name="Chen Y."/>
            <person name="Shah S."/>
            <person name="Dougan E. K."/>
            <person name="Thang M."/>
            <person name="Chan C."/>
        </authorList>
    </citation>
    <scope>NUCLEOTIDE SEQUENCE [LARGE SCALE GENOMIC DNA]</scope>
</reference>
<sequence length="127" mass="14076">MGEQRDADRRGSNRRASKPDTDPAIGEPTFSELLRTLSSQKDSLRETQSLEAKESSLRLRRALAKERPTRGALAQSSSAPVLSLEKNSAWSAGCSYSFGKPRHRKVRASPAHLRRSFPGQSRAQDQL</sequence>
<feature type="compositionally biased region" description="Polar residues" evidence="1">
    <location>
        <begin position="118"/>
        <end position="127"/>
    </location>
</feature>
<evidence type="ECO:0000313" key="2">
    <source>
        <dbReference type="EMBL" id="CAK0826438.1"/>
    </source>
</evidence>
<proteinExistence type="predicted"/>
<accession>A0ABN9S483</accession>
<feature type="compositionally biased region" description="Basic and acidic residues" evidence="1">
    <location>
        <begin position="1"/>
        <end position="21"/>
    </location>
</feature>
<keyword evidence="3" id="KW-1185">Reference proteome</keyword>
<organism evidence="2 3">
    <name type="scientific">Prorocentrum cordatum</name>
    <dbReference type="NCBI Taxonomy" id="2364126"/>
    <lineage>
        <taxon>Eukaryota</taxon>
        <taxon>Sar</taxon>
        <taxon>Alveolata</taxon>
        <taxon>Dinophyceae</taxon>
        <taxon>Prorocentrales</taxon>
        <taxon>Prorocentraceae</taxon>
        <taxon>Prorocentrum</taxon>
    </lineage>
</organism>
<feature type="non-terminal residue" evidence="2">
    <location>
        <position position="127"/>
    </location>
</feature>
<feature type="region of interest" description="Disordered" evidence="1">
    <location>
        <begin position="63"/>
        <end position="127"/>
    </location>
</feature>
<feature type="compositionally biased region" description="Polar residues" evidence="1">
    <location>
        <begin position="74"/>
        <end position="90"/>
    </location>
</feature>